<accession>A0ABT4DQQ1</accession>
<dbReference type="Gene3D" id="3.40.630.30">
    <property type="match status" value="1"/>
</dbReference>
<dbReference type="SUPFAM" id="SSF55729">
    <property type="entry name" value="Acyl-CoA N-acyltransferases (Nat)"/>
    <property type="match status" value="1"/>
</dbReference>
<reference evidence="2 3" key="1">
    <citation type="submission" date="2022-05" db="EMBL/GenBank/DDBJ databases">
        <title>Genome Sequencing of Bee-Associated Microbes.</title>
        <authorList>
            <person name="Dunlap C."/>
        </authorList>
    </citation>
    <scope>NUCLEOTIDE SEQUENCE [LARGE SCALE GENOMIC DNA]</scope>
    <source>
        <strain evidence="2 3">NRRL NRS-1438</strain>
    </source>
</reference>
<sequence>MITIRPSGKVAELAEFIADLNQEGTHHVGYCGTEKEEIESALQETFEHIGEAFWEACQDGEMIGTLGFDIDTEERTAEMWGPFIRSDVWLDVAAELWRQSATVVKEQADVISGFYDVNHLHAAEFISRIGGQKRGEHLILLAKPSLLDDQSAAAVTIQEIQADMHEPFIRLHQNCFPSAYFDGRTILNRRNSDHRLFVCATAEGQLQGYVYVEANPEFQEGNIEFIAVSPEYRHQGTGAALLRYALQFLFKDKGLQEISLCVDMHNKKAIHLYKKAGFTPIRVLSHYRIELHSSKEGDTDG</sequence>
<dbReference type="Pfam" id="PF00583">
    <property type="entry name" value="Acetyltransf_1"/>
    <property type="match status" value="1"/>
</dbReference>
<evidence type="ECO:0000313" key="2">
    <source>
        <dbReference type="EMBL" id="MCY9519679.1"/>
    </source>
</evidence>
<dbReference type="PROSITE" id="PS51186">
    <property type="entry name" value="GNAT"/>
    <property type="match status" value="1"/>
</dbReference>
<evidence type="ECO:0000259" key="1">
    <source>
        <dbReference type="PROSITE" id="PS51186"/>
    </source>
</evidence>
<organism evidence="2 3">
    <name type="scientific">Paenibacillus apiarius</name>
    <dbReference type="NCBI Taxonomy" id="46240"/>
    <lineage>
        <taxon>Bacteria</taxon>
        <taxon>Bacillati</taxon>
        <taxon>Bacillota</taxon>
        <taxon>Bacilli</taxon>
        <taxon>Bacillales</taxon>
        <taxon>Paenibacillaceae</taxon>
        <taxon>Paenibacillus</taxon>
    </lineage>
</organism>
<dbReference type="RefSeq" id="WP_268601107.1">
    <property type="nucleotide sequence ID" value="NZ_JAMDLV010000006.1"/>
</dbReference>
<dbReference type="Proteomes" id="UP001207626">
    <property type="component" value="Unassembled WGS sequence"/>
</dbReference>
<dbReference type="PANTHER" id="PTHR43072">
    <property type="entry name" value="N-ACETYLTRANSFERASE"/>
    <property type="match status" value="1"/>
</dbReference>
<dbReference type="EMBL" id="JAMDLW010000009">
    <property type="protein sequence ID" value="MCY9519679.1"/>
    <property type="molecule type" value="Genomic_DNA"/>
</dbReference>
<dbReference type="InterPro" id="IPR000182">
    <property type="entry name" value="GNAT_dom"/>
</dbReference>
<proteinExistence type="predicted"/>
<dbReference type="InterPro" id="IPR016181">
    <property type="entry name" value="Acyl_CoA_acyltransferase"/>
</dbReference>
<gene>
    <name evidence="2" type="ORF">M5X09_08280</name>
</gene>
<comment type="caution">
    <text evidence="2">The sequence shown here is derived from an EMBL/GenBank/DDBJ whole genome shotgun (WGS) entry which is preliminary data.</text>
</comment>
<keyword evidence="3" id="KW-1185">Reference proteome</keyword>
<name>A0ABT4DQQ1_9BACL</name>
<protein>
    <submittedName>
        <fullName evidence="2">GNAT family N-acetyltransferase</fullName>
    </submittedName>
</protein>
<dbReference type="CDD" id="cd04301">
    <property type="entry name" value="NAT_SF"/>
    <property type="match status" value="1"/>
</dbReference>
<evidence type="ECO:0000313" key="3">
    <source>
        <dbReference type="Proteomes" id="UP001207626"/>
    </source>
</evidence>
<feature type="domain" description="N-acetyltransferase" evidence="1">
    <location>
        <begin position="155"/>
        <end position="296"/>
    </location>
</feature>